<feature type="domain" description="Aminopeptidase N-like N-terminal" evidence="15">
    <location>
        <begin position="57"/>
        <end position="229"/>
    </location>
</feature>
<dbReference type="AlphaFoldDB" id="A0A3P3W876"/>
<dbReference type="RefSeq" id="WP_125018956.1">
    <property type="nucleotide sequence ID" value="NZ_RQVQ01000016.1"/>
</dbReference>
<dbReference type="NCBIfam" id="TIGR04183">
    <property type="entry name" value="Por_Secre_tail"/>
    <property type="match status" value="1"/>
</dbReference>
<comment type="cofactor">
    <cofactor evidence="2">
        <name>Zn(2+)</name>
        <dbReference type="ChEBI" id="CHEBI:29105"/>
    </cofactor>
</comment>
<feature type="signal peptide" evidence="13">
    <location>
        <begin position="1"/>
        <end position="18"/>
    </location>
</feature>
<feature type="domain" description="Secretion system C-terminal sorting" evidence="16">
    <location>
        <begin position="575"/>
        <end position="640"/>
    </location>
</feature>
<evidence type="ECO:0000259" key="16">
    <source>
        <dbReference type="Pfam" id="PF18962"/>
    </source>
</evidence>
<evidence type="ECO:0000256" key="2">
    <source>
        <dbReference type="ARBA" id="ARBA00001947"/>
    </source>
</evidence>
<dbReference type="InterPro" id="IPR050344">
    <property type="entry name" value="Peptidase_M1_aminopeptidases"/>
</dbReference>
<dbReference type="GO" id="GO:0070006">
    <property type="term" value="F:metalloaminopeptidase activity"/>
    <property type="evidence" value="ECO:0007669"/>
    <property type="project" value="TreeGrafter"/>
</dbReference>
<dbReference type="Pfam" id="PF17900">
    <property type="entry name" value="Peptidase_M1_N"/>
    <property type="match status" value="1"/>
</dbReference>
<dbReference type="Gene3D" id="1.10.390.10">
    <property type="entry name" value="Neutral Protease Domain 2"/>
    <property type="match status" value="1"/>
</dbReference>
<dbReference type="EMBL" id="RQVQ01000016">
    <property type="protein sequence ID" value="RRJ90547.1"/>
    <property type="molecule type" value="Genomic_DNA"/>
</dbReference>
<feature type="domain" description="Peptidase M1 membrane alanine aminopeptidase" evidence="14">
    <location>
        <begin position="318"/>
        <end position="465"/>
    </location>
</feature>
<dbReference type="GO" id="GO:0005615">
    <property type="term" value="C:extracellular space"/>
    <property type="evidence" value="ECO:0007669"/>
    <property type="project" value="TreeGrafter"/>
</dbReference>
<evidence type="ECO:0000256" key="10">
    <source>
        <dbReference type="ARBA" id="ARBA00022801"/>
    </source>
</evidence>
<accession>A0A3P3W876</accession>
<dbReference type="InterPro" id="IPR027268">
    <property type="entry name" value="Peptidase_M4/M1_CTD_sf"/>
</dbReference>
<evidence type="ECO:0000256" key="4">
    <source>
        <dbReference type="ARBA" id="ARBA00012564"/>
    </source>
</evidence>
<dbReference type="Pfam" id="PF01433">
    <property type="entry name" value="Peptidase_M1"/>
    <property type="match status" value="1"/>
</dbReference>
<reference evidence="17 18" key="1">
    <citation type="submission" date="2018-11" db="EMBL/GenBank/DDBJ databases">
        <title>Flavobacterium sp. nov., YIM 102701-2 draft genome.</title>
        <authorList>
            <person name="Li G."/>
            <person name="Jiang Y."/>
        </authorList>
    </citation>
    <scope>NUCLEOTIDE SEQUENCE [LARGE SCALE GENOMIC DNA]</scope>
    <source>
        <strain evidence="17 18">YIM 102701-2</strain>
    </source>
</reference>
<dbReference type="GO" id="GO:0016285">
    <property type="term" value="F:alanyl aminopeptidase activity"/>
    <property type="evidence" value="ECO:0007669"/>
    <property type="project" value="UniProtKB-EC"/>
</dbReference>
<proteinExistence type="inferred from homology"/>
<keyword evidence="6" id="KW-0031">Aminopeptidase</keyword>
<organism evidence="17 18">
    <name type="scientific">Paenimyroides tangerinum</name>
    <dbReference type="NCBI Taxonomy" id="2488728"/>
    <lineage>
        <taxon>Bacteria</taxon>
        <taxon>Pseudomonadati</taxon>
        <taxon>Bacteroidota</taxon>
        <taxon>Flavobacteriia</taxon>
        <taxon>Flavobacteriales</taxon>
        <taxon>Flavobacteriaceae</taxon>
        <taxon>Paenimyroides</taxon>
    </lineage>
</organism>
<dbReference type="GO" id="GO:0016020">
    <property type="term" value="C:membrane"/>
    <property type="evidence" value="ECO:0007669"/>
    <property type="project" value="TreeGrafter"/>
</dbReference>
<dbReference type="CDD" id="cd09603">
    <property type="entry name" value="M1_APN_like"/>
    <property type="match status" value="1"/>
</dbReference>
<dbReference type="GO" id="GO:0008270">
    <property type="term" value="F:zinc ion binding"/>
    <property type="evidence" value="ECO:0007669"/>
    <property type="project" value="InterPro"/>
</dbReference>
<comment type="caution">
    <text evidence="17">The sequence shown here is derived from an EMBL/GenBank/DDBJ whole genome shotgun (WGS) entry which is preliminary data.</text>
</comment>
<keyword evidence="11" id="KW-0862">Zinc</keyword>
<evidence type="ECO:0000256" key="8">
    <source>
        <dbReference type="ARBA" id="ARBA00022723"/>
    </source>
</evidence>
<dbReference type="InterPro" id="IPR042097">
    <property type="entry name" value="Aminopeptidase_N-like_N_sf"/>
</dbReference>
<name>A0A3P3W876_9FLAO</name>
<dbReference type="GO" id="GO:0006508">
    <property type="term" value="P:proteolysis"/>
    <property type="evidence" value="ECO:0007669"/>
    <property type="project" value="UniProtKB-KW"/>
</dbReference>
<dbReference type="InterPro" id="IPR045357">
    <property type="entry name" value="Aminopeptidase_N-like_N"/>
</dbReference>
<evidence type="ECO:0000313" key="18">
    <source>
        <dbReference type="Proteomes" id="UP000275719"/>
    </source>
</evidence>
<evidence type="ECO:0000256" key="12">
    <source>
        <dbReference type="ARBA" id="ARBA00023049"/>
    </source>
</evidence>
<dbReference type="Pfam" id="PF18962">
    <property type="entry name" value="Por_Secre_tail"/>
    <property type="match status" value="1"/>
</dbReference>
<keyword evidence="18" id="KW-1185">Reference proteome</keyword>
<evidence type="ECO:0000256" key="7">
    <source>
        <dbReference type="ARBA" id="ARBA00022670"/>
    </source>
</evidence>
<dbReference type="Gene3D" id="2.60.40.1730">
    <property type="entry name" value="tricorn interacting facor f3 domain"/>
    <property type="match status" value="1"/>
</dbReference>
<dbReference type="PANTHER" id="PTHR11533:SF174">
    <property type="entry name" value="PUROMYCIN-SENSITIVE AMINOPEPTIDASE-RELATED"/>
    <property type="match status" value="1"/>
</dbReference>
<evidence type="ECO:0000256" key="13">
    <source>
        <dbReference type="SAM" id="SignalP"/>
    </source>
</evidence>
<dbReference type="PRINTS" id="PR00756">
    <property type="entry name" value="ALADIPTASE"/>
</dbReference>
<dbReference type="OrthoDB" id="100605at2"/>
<comment type="similarity">
    <text evidence="3">Belongs to the peptidase M1 family.</text>
</comment>
<evidence type="ECO:0000256" key="3">
    <source>
        <dbReference type="ARBA" id="ARBA00010136"/>
    </source>
</evidence>
<dbReference type="GO" id="GO:0043171">
    <property type="term" value="P:peptide catabolic process"/>
    <property type="evidence" value="ECO:0007669"/>
    <property type="project" value="TreeGrafter"/>
</dbReference>
<dbReference type="InterPro" id="IPR026444">
    <property type="entry name" value="Secre_tail"/>
</dbReference>
<dbReference type="GO" id="GO:0042277">
    <property type="term" value="F:peptide binding"/>
    <property type="evidence" value="ECO:0007669"/>
    <property type="project" value="TreeGrafter"/>
</dbReference>
<keyword evidence="8" id="KW-0479">Metal-binding</keyword>
<keyword evidence="9 13" id="KW-0732">Signal</keyword>
<dbReference type="PANTHER" id="PTHR11533">
    <property type="entry name" value="PROTEASE M1 ZINC METALLOPROTEASE"/>
    <property type="match status" value="1"/>
</dbReference>
<evidence type="ECO:0000256" key="5">
    <source>
        <dbReference type="ARBA" id="ARBA00015611"/>
    </source>
</evidence>
<protein>
    <recommendedName>
        <fullName evidence="5">Aminopeptidase N</fullName>
        <ecNumber evidence="4">3.4.11.2</ecNumber>
    </recommendedName>
</protein>
<keyword evidence="10" id="KW-0378">Hydrolase</keyword>
<evidence type="ECO:0000256" key="6">
    <source>
        <dbReference type="ARBA" id="ARBA00022438"/>
    </source>
</evidence>
<sequence>MKFKWLVCCLLASGLTFAQTANIDSDYQKMIEREMQSAQKKMAFQLNPNTQNYDVRYHKIELTVNPAVYNVSGKVTTRFKAISGTMNSVVFDLSSPLAVSTVKQGNQILNFTHINNELNITLAQAVALNQIGEVEITYSGSPTYVNEAFTTSQHQGTPVMWTLSEPFGARDWWPCKQDLSDKIENIDFYITAPSAYKGVANGLEVSEIANNNGTKTVHYQHNYAIPAYLVAFAVTNYQIYQQTAGTAPNTFPIVNYIYPENYNTAVNQVAVTLPIMNLFEDLFETYPFHEEKYGHAQFGWGGGMEHTTVSFMGSFSRDLIAHELAHHWFGNKITCGTWKDIWLNEGFAEYMSGLVYEHLDGETAFTNWKNGKIQNITSLPNGNLYLTDAQAEDSNRIFSGRLTYDKGSMVVHMLRYVLGDTAFFQGMQNYLADPNLAYDFTVTTQLKTHLETASGQDLTEFFNDWIYGQGYPIYDAAVSVLDNNQVRVILSQTTSHNSVSFFEMPVKIKFVGPNNQSETVILNHTQNNQEFIVELPFYAPTNVIINPDKDIITKNESYTLGNDDFEKLSNAIQVSPNPVQDLLTIEKQGEFQIQSIDVFSLNGQKILKNVSSPIEVSHLSSGNYIAVIATDLGTFHKKFIKK</sequence>
<evidence type="ECO:0000256" key="11">
    <source>
        <dbReference type="ARBA" id="ARBA00022833"/>
    </source>
</evidence>
<keyword evidence="12" id="KW-0482">Metalloprotease</keyword>
<evidence type="ECO:0000256" key="1">
    <source>
        <dbReference type="ARBA" id="ARBA00000098"/>
    </source>
</evidence>
<evidence type="ECO:0000256" key="9">
    <source>
        <dbReference type="ARBA" id="ARBA00022729"/>
    </source>
</evidence>
<keyword evidence="7" id="KW-0645">Protease</keyword>
<dbReference type="GO" id="GO:0005737">
    <property type="term" value="C:cytoplasm"/>
    <property type="evidence" value="ECO:0007669"/>
    <property type="project" value="TreeGrafter"/>
</dbReference>
<gene>
    <name evidence="17" type="ORF">EG240_08450</name>
</gene>
<dbReference type="SUPFAM" id="SSF55486">
    <property type="entry name" value="Metalloproteases ('zincins'), catalytic domain"/>
    <property type="match status" value="1"/>
</dbReference>
<dbReference type="SUPFAM" id="SSF63737">
    <property type="entry name" value="Leukotriene A4 hydrolase N-terminal domain"/>
    <property type="match status" value="1"/>
</dbReference>
<comment type="catalytic activity">
    <reaction evidence="1">
        <text>Release of an N-terminal amino acid, Xaa-|-Yaa- from a peptide, amide or arylamide. Xaa is preferably Ala, but may be most amino acids including Pro (slow action). When a terminal hydrophobic residue is followed by a prolyl residue, the two may be released as an intact Xaa-Pro dipeptide.</text>
        <dbReference type="EC" id="3.4.11.2"/>
    </reaction>
</comment>
<evidence type="ECO:0000259" key="14">
    <source>
        <dbReference type="Pfam" id="PF01433"/>
    </source>
</evidence>
<dbReference type="EC" id="3.4.11.2" evidence="4"/>
<dbReference type="Proteomes" id="UP000275719">
    <property type="component" value="Unassembled WGS sequence"/>
</dbReference>
<dbReference type="InterPro" id="IPR001930">
    <property type="entry name" value="Peptidase_M1"/>
</dbReference>
<dbReference type="InterPro" id="IPR014782">
    <property type="entry name" value="Peptidase_M1_dom"/>
</dbReference>
<feature type="chain" id="PRO_5018109891" description="Aminopeptidase N" evidence="13">
    <location>
        <begin position="19"/>
        <end position="642"/>
    </location>
</feature>
<evidence type="ECO:0000259" key="15">
    <source>
        <dbReference type="Pfam" id="PF17900"/>
    </source>
</evidence>
<evidence type="ECO:0000313" key="17">
    <source>
        <dbReference type="EMBL" id="RRJ90547.1"/>
    </source>
</evidence>